<proteinExistence type="predicted"/>
<accession>A0ABR7KSV6</accession>
<protein>
    <submittedName>
        <fullName evidence="2">Redoxin domain-containing protein</fullName>
    </submittedName>
</protein>
<organism evidence="2 3">
    <name type="scientific">Pedobacter fastidiosus</name>
    <dbReference type="NCBI Taxonomy" id="2765361"/>
    <lineage>
        <taxon>Bacteria</taxon>
        <taxon>Pseudomonadati</taxon>
        <taxon>Bacteroidota</taxon>
        <taxon>Sphingobacteriia</taxon>
        <taxon>Sphingobacteriales</taxon>
        <taxon>Sphingobacteriaceae</taxon>
        <taxon>Pedobacter</taxon>
    </lineage>
</organism>
<dbReference type="Proteomes" id="UP000652755">
    <property type="component" value="Unassembled WGS sequence"/>
</dbReference>
<feature type="domain" description="Thioredoxin" evidence="1">
    <location>
        <begin position="34"/>
        <end position="171"/>
    </location>
</feature>
<gene>
    <name evidence="2" type="ORF">H7U22_12190</name>
</gene>
<dbReference type="InterPro" id="IPR013766">
    <property type="entry name" value="Thioredoxin_domain"/>
</dbReference>
<dbReference type="Pfam" id="PF08534">
    <property type="entry name" value="Redoxin"/>
    <property type="match status" value="1"/>
</dbReference>
<evidence type="ECO:0000259" key="1">
    <source>
        <dbReference type="PROSITE" id="PS51352"/>
    </source>
</evidence>
<dbReference type="PROSITE" id="PS51352">
    <property type="entry name" value="THIOREDOXIN_2"/>
    <property type="match status" value="1"/>
</dbReference>
<dbReference type="Gene3D" id="3.40.30.10">
    <property type="entry name" value="Glutaredoxin"/>
    <property type="match status" value="1"/>
</dbReference>
<comment type="caution">
    <text evidence="2">The sequence shown here is derived from an EMBL/GenBank/DDBJ whole genome shotgun (WGS) entry which is preliminary data.</text>
</comment>
<dbReference type="InterPro" id="IPR050553">
    <property type="entry name" value="Thioredoxin_ResA/DsbE_sf"/>
</dbReference>
<dbReference type="PANTHER" id="PTHR42852:SF13">
    <property type="entry name" value="PROTEIN DIPZ"/>
    <property type="match status" value="1"/>
</dbReference>
<dbReference type="InterPro" id="IPR036249">
    <property type="entry name" value="Thioredoxin-like_sf"/>
</dbReference>
<keyword evidence="3" id="KW-1185">Reference proteome</keyword>
<dbReference type="CDD" id="cd02966">
    <property type="entry name" value="TlpA_like_family"/>
    <property type="match status" value="1"/>
</dbReference>
<name>A0ABR7KSV6_9SPHI</name>
<dbReference type="PANTHER" id="PTHR42852">
    <property type="entry name" value="THIOL:DISULFIDE INTERCHANGE PROTEIN DSBE"/>
    <property type="match status" value="1"/>
</dbReference>
<dbReference type="InterPro" id="IPR013740">
    <property type="entry name" value="Redoxin"/>
</dbReference>
<evidence type="ECO:0000313" key="3">
    <source>
        <dbReference type="Proteomes" id="UP000652755"/>
    </source>
</evidence>
<sequence>MKISWLCIYILFNLFVFLKGYDLWLNKVNYGTFVGKVNIQKDFTITGFDKNNKPVIVNKGKYVVLDFWFSSCGACFKEFPQFENLYKKYKTRKDIMFYAVNTPMPSDKVGITSFRMIAERKYSFPVLQMTDNLEANKLAITVYPTTFLLDKNGNIIYKGDIEGLITQLEKL</sequence>
<evidence type="ECO:0000313" key="2">
    <source>
        <dbReference type="EMBL" id="MBC6111183.1"/>
    </source>
</evidence>
<reference evidence="2 3" key="1">
    <citation type="submission" date="2020-08" db="EMBL/GenBank/DDBJ databases">
        <authorList>
            <person name="Sun Q."/>
            <person name="Inoue M."/>
        </authorList>
    </citation>
    <scope>NUCLEOTIDE SEQUENCE [LARGE SCALE GENOMIC DNA]</scope>
    <source>
        <strain evidence="2 3">CCM 8938</strain>
    </source>
</reference>
<dbReference type="SUPFAM" id="SSF52833">
    <property type="entry name" value="Thioredoxin-like"/>
    <property type="match status" value="1"/>
</dbReference>
<dbReference type="EMBL" id="JACRYL010000010">
    <property type="protein sequence ID" value="MBC6111183.1"/>
    <property type="molecule type" value="Genomic_DNA"/>
</dbReference>